<feature type="domain" description="YknX-like C-terminal permuted SH3-like" evidence="5">
    <location>
        <begin position="364"/>
        <end position="430"/>
    </location>
</feature>
<protein>
    <recommendedName>
        <fullName evidence="8">RND efflux pump membrane fusion protein barrel-sandwich domain-containing protein</fullName>
    </recommendedName>
</protein>
<dbReference type="Gene3D" id="2.40.420.20">
    <property type="match status" value="1"/>
</dbReference>
<sequence>MKKKWILITGICVVVLAFAALVGSRVQQKKARAEALKQQVPPPTAVAVAAPRQGRMVDALNLTGNVVAQQEVQLVPKASGRLNSLWVQEGSPVVRGQQLGEIDHAELDAQILQAQASAQTAKANLAQMQNGPLKTQIAQARASVRQLEATLQQLQTSSAQTERDLQRQQALAAEGVITPQQLELSRTQLQSSKQQILAMEQQIVGARANLQQLLDGTRPEQIESARAQYHQALATIRLYQAQLQNYRLISPLTGIVTQKHVDPGNLVGSSGPVLSLAQNQRPEVEIFLPEREIEKVHTGQQVELRAAGFANQVFIAHLTQISPIVNPQTRLVKLTARLDSSRSLPSGMLVDCQIVLQEKQKTWVVPAESVIHEKTGDLVYTVKNKTVTAKPVKTGLRTPEEIEVLQGLVAADQVIVKGNSFVRPGDKVQVQAAVQEAQ</sequence>
<dbReference type="InterPro" id="IPR058625">
    <property type="entry name" value="MdtA-like_BSH"/>
</dbReference>
<evidence type="ECO:0000313" key="6">
    <source>
        <dbReference type="EMBL" id="PIW18096.1"/>
    </source>
</evidence>
<dbReference type="GO" id="GO:1990281">
    <property type="term" value="C:efflux pump complex"/>
    <property type="evidence" value="ECO:0007669"/>
    <property type="project" value="TreeGrafter"/>
</dbReference>
<dbReference type="SUPFAM" id="SSF111369">
    <property type="entry name" value="HlyD-like secretion proteins"/>
    <property type="match status" value="2"/>
</dbReference>
<dbReference type="EMBL" id="PFFQ01000014">
    <property type="protein sequence ID" value="PIW18096.1"/>
    <property type="molecule type" value="Genomic_DNA"/>
</dbReference>
<evidence type="ECO:0000259" key="4">
    <source>
        <dbReference type="Pfam" id="PF25954"/>
    </source>
</evidence>
<accession>A0A2M7G8H2</accession>
<feature type="domain" description="Multidrug resistance protein MdtA-like barrel-sandwich hybrid" evidence="3">
    <location>
        <begin position="71"/>
        <end position="269"/>
    </location>
</feature>
<dbReference type="Gene3D" id="2.40.50.100">
    <property type="match status" value="2"/>
</dbReference>
<dbReference type="InterPro" id="IPR058637">
    <property type="entry name" value="YknX-like_C"/>
</dbReference>
<feature type="domain" description="CusB-like beta-barrel" evidence="4">
    <location>
        <begin position="285"/>
        <end position="354"/>
    </location>
</feature>
<evidence type="ECO:0008006" key="8">
    <source>
        <dbReference type="Google" id="ProtNLM"/>
    </source>
</evidence>
<dbReference type="InterPro" id="IPR058792">
    <property type="entry name" value="Beta-barrel_RND_2"/>
</dbReference>
<evidence type="ECO:0000256" key="1">
    <source>
        <dbReference type="ARBA" id="ARBA00009477"/>
    </source>
</evidence>
<dbReference type="Pfam" id="PF25989">
    <property type="entry name" value="YknX_C"/>
    <property type="match status" value="1"/>
</dbReference>
<evidence type="ECO:0000256" key="2">
    <source>
        <dbReference type="SAM" id="Coils"/>
    </source>
</evidence>
<proteinExistence type="inferred from homology"/>
<dbReference type="Gene3D" id="1.10.287.470">
    <property type="entry name" value="Helix hairpin bin"/>
    <property type="match status" value="3"/>
</dbReference>
<dbReference type="Pfam" id="PF25917">
    <property type="entry name" value="BSH_RND"/>
    <property type="match status" value="1"/>
</dbReference>
<evidence type="ECO:0000259" key="3">
    <source>
        <dbReference type="Pfam" id="PF25917"/>
    </source>
</evidence>
<reference evidence="6 7" key="1">
    <citation type="submission" date="2017-09" db="EMBL/GenBank/DDBJ databases">
        <title>Depth-based differentiation of microbial function through sediment-hosted aquifers and enrichment of novel symbionts in the deep terrestrial subsurface.</title>
        <authorList>
            <person name="Probst A.J."/>
            <person name="Ladd B."/>
            <person name="Jarett J.K."/>
            <person name="Geller-Mcgrath D.E."/>
            <person name="Sieber C.M."/>
            <person name="Emerson J.B."/>
            <person name="Anantharaman K."/>
            <person name="Thomas B.C."/>
            <person name="Malmstrom R."/>
            <person name="Stieglmeier M."/>
            <person name="Klingl A."/>
            <person name="Woyke T."/>
            <person name="Ryan C.M."/>
            <person name="Banfield J.F."/>
        </authorList>
    </citation>
    <scope>NUCLEOTIDE SEQUENCE [LARGE SCALE GENOMIC DNA]</scope>
    <source>
        <strain evidence="6">CG17_big_fil_post_rev_8_21_14_2_50_48_46</strain>
    </source>
</reference>
<gene>
    <name evidence="6" type="ORF">COW36_06085</name>
</gene>
<name>A0A2M7G8H2_9BACT</name>
<organism evidence="6 7">
    <name type="scientific">bacterium (Candidatus Blackallbacteria) CG17_big_fil_post_rev_8_21_14_2_50_48_46</name>
    <dbReference type="NCBI Taxonomy" id="2014261"/>
    <lineage>
        <taxon>Bacteria</taxon>
        <taxon>Candidatus Blackallbacteria</taxon>
    </lineage>
</organism>
<dbReference type="PANTHER" id="PTHR30469">
    <property type="entry name" value="MULTIDRUG RESISTANCE PROTEIN MDTA"/>
    <property type="match status" value="1"/>
</dbReference>
<dbReference type="InterPro" id="IPR006143">
    <property type="entry name" value="RND_pump_MFP"/>
</dbReference>
<dbReference type="GO" id="GO:0015562">
    <property type="term" value="F:efflux transmembrane transporter activity"/>
    <property type="evidence" value="ECO:0007669"/>
    <property type="project" value="TreeGrafter"/>
</dbReference>
<dbReference type="NCBIfam" id="TIGR01730">
    <property type="entry name" value="RND_mfp"/>
    <property type="match status" value="1"/>
</dbReference>
<comment type="similarity">
    <text evidence="1">Belongs to the membrane fusion protein (MFP) (TC 8.A.1) family.</text>
</comment>
<dbReference type="AlphaFoldDB" id="A0A2M7G8H2"/>
<feature type="coiled-coil region" evidence="2">
    <location>
        <begin position="137"/>
        <end position="242"/>
    </location>
</feature>
<evidence type="ECO:0000313" key="7">
    <source>
        <dbReference type="Proteomes" id="UP000231019"/>
    </source>
</evidence>
<dbReference type="Proteomes" id="UP000231019">
    <property type="component" value="Unassembled WGS sequence"/>
</dbReference>
<dbReference type="Gene3D" id="2.40.30.170">
    <property type="match status" value="1"/>
</dbReference>
<keyword evidence="2" id="KW-0175">Coiled coil</keyword>
<dbReference type="Pfam" id="PF25954">
    <property type="entry name" value="Beta-barrel_RND_2"/>
    <property type="match status" value="1"/>
</dbReference>
<comment type="caution">
    <text evidence="6">The sequence shown here is derived from an EMBL/GenBank/DDBJ whole genome shotgun (WGS) entry which is preliminary data.</text>
</comment>
<evidence type="ECO:0000259" key="5">
    <source>
        <dbReference type="Pfam" id="PF25989"/>
    </source>
</evidence>
<dbReference type="PANTHER" id="PTHR30469:SF15">
    <property type="entry name" value="HLYD FAMILY OF SECRETION PROTEINS"/>
    <property type="match status" value="1"/>
</dbReference>